<accession>A0A917KID1</accession>
<dbReference type="InterPro" id="IPR009057">
    <property type="entry name" value="Homeodomain-like_sf"/>
</dbReference>
<dbReference type="PANTHER" id="PTHR30055:SF235">
    <property type="entry name" value="TRANSCRIPTIONAL REGULATORY PROTEIN"/>
    <property type="match status" value="1"/>
</dbReference>
<proteinExistence type="predicted"/>
<feature type="domain" description="HTH tetR-type" evidence="4">
    <location>
        <begin position="21"/>
        <end position="81"/>
    </location>
</feature>
<dbReference type="Proteomes" id="UP000625682">
    <property type="component" value="Unassembled WGS sequence"/>
</dbReference>
<feature type="compositionally biased region" description="Low complexity" evidence="3">
    <location>
        <begin position="8"/>
        <end position="21"/>
    </location>
</feature>
<dbReference type="GO" id="GO:0000976">
    <property type="term" value="F:transcription cis-regulatory region binding"/>
    <property type="evidence" value="ECO:0007669"/>
    <property type="project" value="TreeGrafter"/>
</dbReference>
<keyword evidence="1 2" id="KW-0238">DNA-binding</keyword>
<feature type="DNA-binding region" description="H-T-H motif" evidence="2">
    <location>
        <begin position="44"/>
        <end position="63"/>
    </location>
</feature>
<reference evidence="5" key="1">
    <citation type="journal article" date="2014" name="Int. J. Syst. Evol. Microbiol.">
        <title>Complete genome sequence of Corynebacterium casei LMG S-19264T (=DSM 44701T), isolated from a smear-ripened cheese.</title>
        <authorList>
            <consortium name="US DOE Joint Genome Institute (JGI-PGF)"/>
            <person name="Walter F."/>
            <person name="Albersmeier A."/>
            <person name="Kalinowski J."/>
            <person name="Ruckert C."/>
        </authorList>
    </citation>
    <scope>NUCLEOTIDE SEQUENCE</scope>
    <source>
        <strain evidence="5">CGMCC 4.7272</strain>
    </source>
</reference>
<evidence type="ECO:0000313" key="6">
    <source>
        <dbReference type="Proteomes" id="UP000625682"/>
    </source>
</evidence>
<dbReference type="SUPFAM" id="SSF46689">
    <property type="entry name" value="Homeodomain-like"/>
    <property type="match status" value="1"/>
</dbReference>
<feature type="region of interest" description="Disordered" evidence="3">
    <location>
        <begin position="1"/>
        <end position="21"/>
    </location>
</feature>
<comment type="caution">
    <text evidence="5">The sequence shown here is derived from an EMBL/GenBank/DDBJ whole genome shotgun (WGS) entry which is preliminary data.</text>
</comment>
<dbReference type="InterPro" id="IPR036271">
    <property type="entry name" value="Tet_transcr_reg_TetR-rel_C_sf"/>
</dbReference>
<evidence type="ECO:0000259" key="4">
    <source>
        <dbReference type="PROSITE" id="PS50977"/>
    </source>
</evidence>
<dbReference type="PROSITE" id="PS50977">
    <property type="entry name" value="HTH_TETR_2"/>
    <property type="match status" value="1"/>
</dbReference>
<sequence length="220" mass="23485">MAVDEATPRPGQRTGRRPGATQSADVILDVALQQFAEHGFGGVSIRSVAKTAKVDPALVRHFFATKEGLFAAAIRDALPPDRLAPVMEGDVAGIGERLVRTFLEIWETQPTRDKLFSILRSAVTHEGAATMVRGFVEGELLPPVMEAVGRPRADVRAGLVGAQLVGLALTRYVVETQPMASLQVEMVVQAVAPTVQHYLTGELPDAVSETTGQPPSRSLA</sequence>
<dbReference type="InterPro" id="IPR001647">
    <property type="entry name" value="HTH_TetR"/>
</dbReference>
<evidence type="ECO:0000256" key="3">
    <source>
        <dbReference type="SAM" id="MobiDB-lite"/>
    </source>
</evidence>
<dbReference type="Pfam" id="PF17920">
    <property type="entry name" value="TetR_C_16"/>
    <property type="match status" value="1"/>
</dbReference>
<organism evidence="5 6">
    <name type="scientific">Streptomyces lacrimifluminis</name>
    <dbReference type="NCBI Taxonomy" id="1500077"/>
    <lineage>
        <taxon>Bacteria</taxon>
        <taxon>Bacillati</taxon>
        <taxon>Actinomycetota</taxon>
        <taxon>Actinomycetes</taxon>
        <taxon>Kitasatosporales</taxon>
        <taxon>Streptomycetaceae</taxon>
        <taxon>Streptomyces</taxon>
    </lineage>
</organism>
<evidence type="ECO:0000313" key="5">
    <source>
        <dbReference type="EMBL" id="GGJ14726.1"/>
    </source>
</evidence>
<dbReference type="SUPFAM" id="SSF48498">
    <property type="entry name" value="Tetracyclin repressor-like, C-terminal domain"/>
    <property type="match status" value="1"/>
</dbReference>
<dbReference type="InterPro" id="IPR050109">
    <property type="entry name" value="HTH-type_TetR-like_transc_reg"/>
</dbReference>
<evidence type="ECO:0000256" key="1">
    <source>
        <dbReference type="ARBA" id="ARBA00023125"/>
    </source>
</evidence>
<dbReference type="Gene3D" id="1.10.357.10">
    <property type="entry name" value="Tetracycline Repressor, domain 2"/>
    <property type="match status" value="1"/>
</dbReference>
<name>A0A917KID1_9ACTN</name>
<dbReference type="GO" id="GO:0003700">
    <property type="term" value="F:DNA-binding transcription factor activity"/>
    <property type="evidence" value="ECO:0007669"/>
    <property type="project" value="TreeGrafter"/>
</dbReference>
<gene>
    <name evidence="5" type="ORF">GCM10012282_08780</name>
</gene>
<dbReference type="PRINTS" id="PR00455">
    <property type="entry name" value="HTHTETR"/>
</dbReference>
<dbReference type="InterPro" id="IPR041678">
    <property type="entry name" value="TetR_C_16"/>
</dbReference>
<dbReference type="Gene3D" id="1.10.10.60">
    <property type="entry name" value="Homeodomain-like"/>
    <property type="match status" value="1"/>
</dbReference>
<keyword evidence="6" id="KW-1185">Reference proteome</keyword>
<dbReference type="EMBL" id="BMMU01000002">
    <property type="protein sequence ID" value="GGJ14726.1"/>
    <property type="molecule type" value="Genomic_DNA"/>
</dbReference>
<dbReference type="Pfam" id="PF00440">
    <property type="entry name" value="TetR_N"/>
    <property type="match status" value="1"/>
</dbReference>
<dbReference type="PANTHER" id="PTHR30055">
    <property type="entry name" value="HTH-TYPE TRANSCRIPTIONAL REGULATOR RUTR"/>
    <property type="match status" value="1"/>
</dbReference>
<dbReference type="AlphaFoldDB" id="A0A917KID1"/>
<protein>
    <submittedName>
        <fullName evidence="5">TetR family transcriptional regulator</fullName>
    </submittedName>
</protein>
<reference evidence="5" key="2">
    <citation type="submission" date="2020-09" db="EMBL/GenBank/DDBJ databases">
        <authorList>
            <person name="Sun Q."/>
            <person name="Zhou Y."/>
        </authorList>
    </citation>
    <scope>NUCLEOTIDE SEQUENCE</scope>
    <source>
        <strain evidence="5">CGMCC 4.7272</strain>
    </source>
</reference>
<dbReference type="RefSeq" id="WP_189145890.1">
    <property type="nucleotide sequence ID" value="NZ_BAABER010000006.1"/>
</dbReference>
<evidence type="ECO:0000256" key="2">
    <source>
        <dbReference type="PROSITE-ProRule" id="PRU00335"/>
    </source>
</evidence>